<evidence type="ECO:0000256" key="2">
    <source>
        <dbReference type="SAM" id="Phobius"/>
    </source>
</evidence>
<dbReference type="AlphaFoldDB" id="A0AAU7GDU1"/>
<feature type="transmembrane region" description="Helical" evidence="2">
    <location>
        <begin position="57"/>
        <end position="80"/>
    </location>
</feature>
<organism evidence="4">
    <name type="scientific">Leifsonia sp. NPDC080035</name>
    <dbReference type="NCBI Taxonomy" id="3143936"/>
    <lineage>
        <taxon>Bacteria</taxon>
        <taxon>Bacillati</taxon>
        <taxon>Actinomycetota</taxon>
        <taxon>Actinomycetes</taxon>
        <taxon>Micrococcales</taxon>
        <taxon>Microbacteriaceae</taxon>
        <taxon>Leifsonia</taxon>
    </lineage>
</organism>
<feature type="region of interest" description="Disordered" evidence="1">
    <location>
        <begin position="1"/>
        <end position="36"/>
    </location>
</feature>
<dbReference type="Pfam" id="PF13828">
    <property type="entry name" value="DUF4190"/>
    <property type="match status" value="1"/>
</dbReference>
<gene>
    <name evidence="4" type="ORF">AAME72_01745</name>
</gene>
<dbReference type="EMBL" id="CP157390">
    <property type="protein sequence ID" value="XBM48591.1"/>
    <property type="molecule type" value="Genomic_DNA"/>
</dbReference>
<feature type="transmembrane region" description="Helical" evidence="2">
    <location>
        <begin position="92"/>
        <end position="118"/>
    </location>
</feature>
<keyword evidence="2" id="KW-1133">Transmembrane helix</keyword>
<accession>A0AAU7GDU1</accession>
<dbReference type="InterPro" id="IPR025241">
    <property type="entry name" value="DUF4190"/>
</dbReference>
<proteinExistence type="predicted"/>
<keyword evidence="2" id="KW-0812">Transmembrane</keyword>
<name>A0AAU7GDU1_9MICO</name>
<feature type="domain" description="DUF4190" evidence="3">
    <location>
        <begin position="57"/>
        <end position="111"/>
    </location>
</feature>
<sequence length="134" mass="14006">MSNSHPSGQPPYPPQPYQGQQPYPGQPYPGQPYPGQPYGQPYAVAPYGYAAPRTNTLAIVSLVSAFVVSIVAVITGHIALSQIKRTGETGRGLALAGLIIGYVGVGFTVLFFIIWLAAVVSLLNVGYATTGLAS</sequence>
<protein>
    <submittedName>
        <fullName evidence="4">DUF4190 domain-containing protein</fullName>
    </submittedName>
</protein>
<evidence type="ECO:0000313" key="4">
    <source>
        <dbReference type="EMBL" id="XBM48591.1"/>
    </source>
</evidence>
<evidence type="ECO:0000259" key="3">
    <source>
        <dbReference type="Pfam" id="PF13828"/>
    </source>
</evidence>
<dbReference type="RefSeq" id="WP_348788538.1">
    <property type="nucleotide sequence ID" value="NZ_CP157390.1"/>
</dbReference>
<evidence type="ECO:0000256" key="1">
    <source>
        <dbReference type="SAM" id="MobiDB-lite"/>
    </source>
</evidence>
<feature type="compositionally biased region" description="Pro residues" evidence="1">
    <location>
        <begin position="24"/>
        <end position="35"/>
    </location>
</feature>
<keyword evidence="2" id="KW-0472">Membrane</keyword>
<reference evidence="4" key="1">
    <citation type="submission" date="2024-05" db="EMBL/GenBank/DDBJ databases">
        <title>The Natural Products Discovery Center: Release of the First 8490 Sequenced Strains for Exploring Actinobacteria Biosynthetic Diversity.</title>
        <authorList>
            <person name="Kalkreuter E."/>
            <person name="Kautsar S.A."/>
            <person name="Yang D."/>
            <person name="Bader C.D."/>
            <person name="Teijaro C.N."/>
            <person name="Fluegel L."/>
            <person name="Davis C.M."/>
            <person name="Simpson J.R."/>
            <person name="Lauterbach L."/>
            <person name="Steele A.D."/>
            <person name="Gui C."/>
            <person name="Meng S."/>
            <person name="Li G."/>
            <person name="Viehrig K."/>
            <person name="Ye F."/>
            <person name="Su P."/>
            <person name="Kiefer A.F."/>
            <person name="Nichols A."/>
            <person name="Cepeda A.J."/>
            <person name="Yan W."/>
            <person name="Fan B."/>
            <person name="Jiang Y."/>
            <person name="Adhikari A."/>
            <person name="Zheng C.-J."/>
            <person name="Schuster L."/>
            <person name="Cowan T.M."/>
            <person name="Smanski M.J."/>
            <person name="Chevrette M.G."/>
            <person name="de Carvalho L.P.S."/>
            <person name="Shen B."/>
        </authorList>
    </citation>
    <scope>NUCLEOTIDE SEQUENCE</scope>
    <source>
        <strain evidence="4">NPDC080035</strain>
    </source>
</reference>